<proteinExistence type="predicted"/>
<accession>A0AAV1GSQ5</accession>
<evidence type="ECO:0000313" key="1">
    <source>
        <dbReference type="EMBL" id="CAJ1076365.1"/>
    </source>
</evidence>
<dbReference type="Proteomes" id="UP001178508">
    <property type="component" value="Chromosome 16"/>
</dbReference>
<reference evidence="1" key="1">
    <citation type="submission" date="2023-08" db="EMBL/GenBank/DDBJ databases">
        <authorList>
            <person name="Alioto T."/>
            <person name="Alioto T."/>
            <person name="Gomez Garrido J."/>
        </authorList>
    </citation>
    <scope>NUCLEOTIDE SEQUENCE</scope>
</reference>
<sequence length="111" mass="12412">MLPPLVDTFAVVTEDRKCCSYGSSTSDPVTFQDHVVAFSAMLSSFTMQMNHQASCYHPTSLTPQNQNINFLEGRNQRNGSINMKLVAFSKCERRTPAPPPNMPICTFTFCQ</sequence>
<dbReference type="AlphaFoldDB" id="A0AAV1GSQ5"/>
<organism evidence="1 2">
    <name type="scientific">Xyrichtys novacula</name>
    <name type="common">Pearly razorfish</name>
    <name type="synonym">Hemipteronotus novacula</name>
    <dbReference type="NCBI Taxonomy" id="13765"/>
    <lineage>
        <taxon>Eukaryota</taxon>
        <taxon>Metazoa</taxon>
        <taxon>Chordata</taxon>
        <taxon>Craniata</taxon>
        <taxon>Vertebrata</taxon>
        <taxon>Euteleostomi</taxon>
        <taxon>Actinopterygii</taxon>
        <taxon>Neopterygii</taxon>
        <taxon>Teleostei</taxon>
        <taxon>Neoteleostei</taxon>
        <taxon>Acanthomorphata</taxon>
        <taxon>Eupercaria</taxon>
        <taxon>Labriformes</taxon>
        <taxon>Labridae</taxon>
        <taxon>Xyrichtys</taxon>
    </lineage>
</organism>
<name>A0AAV1GSQ5_XYRNO</name>
<gene>
    <name evidence="1" type="ORF">XNOV1_A006949</name>
</gene>
<keyword evidence="2" id="KW-1185">Reference proteome</keyword>
<dbReference type="EMBL" id="OY660879">
    <property type="protein sequence ID" value="CAJ1076365.1"/>
    <property type="molecule type" value="Genomic_DNA"/>
</dbReference>
<protein>
    <submittedName>
        <fullName evidence="1">Uncharacterized protein</fullName>
    </submittedName>
</protein>
<evidence type="ECO:0000313" key="2">
    <source>
        <dbReference type="Proteomes" id="UP001178508"/>
    </source>
</evidence>